<gene>
    <name evidence="1" type="ORF">ANICBIBUN_14532</name>
</gene>
<reference evidence="1 2" key="1">
    <citation type="submission" date="2013-06" db="EMBL/GenBank/DDBJ databases">
        <title>Comparative analysis of genomes of multi-drug Acinetobacter sp. from Colombian Hospitals.</title>
        <authorList>
            <person name="Barreto-Hernandez E."/>
            <person name="Gonzalez E.B."/>
            <person name="Cepeda L.A."/>
            <person name="Valenzuela E.M."/>
            <person name="Falquet L."/>
            <person name="Reguero M.T."/>
            <person name="Mantilla R."/>
        </authorList>
    </citation>
    <scope>NUCLEOTIDE SEQUENCE [LARGE SCALE GENOMIC DNA]</scope>
    <source>
        <strain evidence="1 2">28F</strain>
    </source>
</reference>
<proteinExistence type="predicted"/>
<dbReference type="AlphaFoldDB" id="A0AA36NVU6"/>
<protein>
    <submittedName>
        <fullName evidence="1">Uncharacterized protein</fullName>
    </submittedName>
</protein>
<sequence length="157" mass="18366">MIFILQKFIKFNNKLVYRKQGIIGGVMQYMIEWLRTNRNEILKKYPEADPELSFFMDYFVTSTGRYTFISILKDAIRGEGSSLQETSSYLLMNDVTDEGHVIDAAEFYFYDELDGKVPFKVFASVLELIVLAYAEHNSEEKERIIHLIPRLKKVCDI</sequence>
<dbReference type="Proteomes" id="UP000019193">
    <property type="component" value="Unassembled WGS sequence"/>
</dbReference>
<keyword evidence="2" id="KW-1185">Reference proteome</keyword>
<evidence type="ECO:0000313" key="1">
    <source>
        <dbReference type="EMBL" id="CDG74883.1"/>
    </source>
</evidence>
<comment type="caution">
    <text evidence="1">The sequence shown here is derived from an EMBL/GenBank/DDBJ whole genome shotgun (WGS) entry which is preliminary data.</text>
</comment>
<accession>A0AA36NVU6</accession>
<organism evidence="1 2">
    <name type="scientific">Acinetobacter nosocomialis 28F</name>
    <dbReference type="NCBI Taxonomy" id="1147131"/>
    <lineage>
        <taxon>Bacteria</taxon>
        <taxon>Pseudomonadati</taxon>
        <taxon>Pseudomonadota</taxon>
        <taxon>Gammaproteobacteria</taxon>
        <taxon>Moraxellales</taxon>
        <taxon>Moraxellaceae</taxon>
        <taxon>Acinetobacter</taxon>
        <taxon>Acinetobacter calcoaceticus/baumannii complex</taxon>
    </lineage>
</organism>
<name>A0AA36NVU6_ACINO</name>
<dbReference type="EMBL" id="CBSD020000036">
    <property type="protein sequence ID" value="CDG74883.1"/>
    <property type="molecule type" value="Genomic_DNA"/>
</dbReference>
<evidence type="ECO:0000313" key="2">
    <source>
        <dbReference type="Proteomes" id="UP000019193"/>
    </source>
</evidence>